<dbReference type="OrthoDB" id="5959537at2"/>
<name>A0A1G6ZW72_9GAMM</name>
<dbReference type="EMBL" id="FNAG01000016">
    <property type="protein sequence ID" value="SDE06623.1"/>
    <property type="molecule type" value="Genomic_DNA"/>
</dbReference>
<dbReference type="Proteomes" id="UP000199603">
    <property type="component" value="Unassembled WGS sequence"/>
</dbReference>
<dbReference type="AlphaFoldDB" id="A0A1G6ZW72"/>
<evidence type="ECO:0000256" key="1">
    <source>
        <dbReference type="SAM" id="SignalP"/>
    </source>
</evidence>
<accession>A0A1G6ZW72</accession>
<protein>
    <recommendedName>
        <fullName evidence="2">DUF4124 domain-containing protein</fullName>
    </recommendedName>
</protein>
<reference evidence="3 4" key="1">
    <citation type="submission" date="2016-10" db="EMBL/GenBank/DDBJ databases">
        <authorList>
            <person name="de Groot N.N."/>
        </authorList>
    </citation>
    <scope>NUCLEOTIDE SEQUENCE [LARGE SCALE GENOMIC DNA]</scope>
    <source>
        <strain evidence="3 4">DSM 16957</strain>
    </source>
</reference>
<gene>
    <name evidence="3" type="ORF">SAMN04488509_11617</name>
</gene>
<keyword evidence="1" id="KW-0732">Signal</keyword>
<dbReference type="InterPro" id="IPR025392">
    <property type="entry name" value="DUF4124"/>
</dbReference>
<dbReference type="Pfam" id="PF13511">
    <property type="entry name" value="DUF4124"/>
    <property type="match status" value="1"/>
</dbReference>
<dbReference type="RefSeq" id="WP_091245490.1">
    <property type="nucleotide sequence ID" value="NZ_FNAG01000016.1"/>
</dbReference>
<keyword evidence="4" id="KW-1185">Reference proteome</keyword>
<proteinExistence type="predicted"/>
<organism evidence="3 4">
    <name type="scientific">Aquimonas voraii</name>
    <dbReference type="NCBI Taxonomy" id="265719"/>
    <lineage>
        <taxon>Bacteria</taxon>
        <taxon>Pseudomonadati</taxon>
        <taxon>Pseudomonadota</taxon>
        <taxon>Gammaproteobacteria</taxon>
        <taxon>Lysobacterales</taxon>
        <taxon>Lysobacteraceae</taxon>
        <taxon>Aquimonas</taxon>
    </lineage>
</organism>
<feature type="domain" description="DUF4124" evidence="2">
    <location>
        <begin position="13"/>
        <end position="58"/>
    </location>
</feature>
<sequence>MRATVVVTAALVLSLLSAPALAQKLYRWVDAEGKVHYTDTLPPEAVNQAREEISRSGTTVNRVDRALTPEERAAKEAEEAEAARLAAIKAEQDKMDAVLMGSYATEADLERAYRERFDLLDQSLEAARVGIRSQEKSLEDQLAHAASLERAGKPVPATVQSTIAAARKQVEDQREYLRKRETERQNLHAEYDGILQRYRLLKSGG</sequence>
<evidence type="ECO:0000313" key="3">
    <source>
        <dbReference type="EMBL" id="SDE06623.1"/>
    </source>
</evidence>
<feature type="signal peptide" evidence="1">
    <location>
        <begin position="1"/>
        <end position="22"/>
    </location>
</feature>
<feature type="chain" id="PRO_5011614604" description="DUF4124 domain-containing protein" evidence="1">
    <location>
        <begin position="23"/>
        <end position="205"/>
    </location>
</feature>
<evidence type="ECO:0000313" key="4">
    <source>
        <dbReference type="Proteomes" id="UP000199603"/>
    </source>
</evidence>
<dbReference type="STRING" id="265719.SAMN04488509_11617"/>
<evidence type="ECO:0000259" key="2">
    <source>
        <dbReference type="Pfam" id="PF13511"/>
    </source>
</evidence>